<dbReference type="OrthoDB" id="8117402at2759"/>
<feature type="region of interest" description="Disordered" evidence="1">
    <location>
        <begin position="157"/>
        <end position="176"/>
    </location>
</feature>
<accession>A0A3N4JQ03</accession>
<proteinExistence type="predicted"/>
<dbReference type="EMBL" id="ML120398">
    <property type="protein sequence ID" value="RPA98190.1"/>
    <property type="molecule type" value="Genomic_DNA"/>
</dbReference>
<keyword evidence="3" id="KW-1185">Reference proteome</keyword>
<protein>
    <submittedName>
        <fullName evidence="2">Uncharacterized protein</fullName>
    </submittedName>
</protein>
<dbReference type="Proteomes" id="UP000276215">
    <property type="component" value="Unassembled WGS sequence"/>
</dbReference>
<dbReference type="STRING" id="1336337.A0A3N4JQ03"/>
<evidence type="ECO:0000256" key="1">
    <source>
        <dbReference type="SAM" id="MobiDB-lite"/>
    </source>
</evidence>
<organism evidence="2 3">
    <name type="scientific">Choiromyces venosus 120613-1</name>
    <dbReference type="NCBI Taxonomy" id="1336337"/>
    <lineage>
        <taxon>Eukaryota</taxon>
        <taxon>Fungi</taxon>
        <taxon>Dikarya</taxon>
        <taxon>Ascomycota</taxon>
        <taxon>Pezizomycotina</taxon>
        <taxon>Pezizomycetes</taxon>
        <taxon>Pezizales</taxon>
        <taxon>Tuberaceae</taxon>
        <taxon>Choiromyces</taxon>
    </lineage>
</organism>
<sequence length="288" mass="31778">MRLRSHVMGCSGHVVCCDGSPELNTVKALSFGQSKCIFNPFPLHLILVLGPQAQISGDVLFNSISAVTHHIESGQCEVKLSAADFHNPINYENNLLGNNDLFAKILARTITTHTKRAGILPPRVNAALADIPDGCTAEEFVPKDRVSILDHTLPAKPTSRLSKTPERTGMRGLGPMFVPTPSARRCPLVLLLLKPIMRISLSKRCLLGNTPYSIYSRELINRVIQLILLHRNTRTISTFTNPTPSLYSCYPETDSGSNSEDMYVDEKDLQFLNKRNASNLEMIKGLGL</sequence>
<dbReference type="AlphaFoldDB" id="A0A3N4JQ03"/>
<reference evidence="2 3" key="1">
    <citation type="journal article" date="2018" name="Nat. Ecol. Evol.">
        <title>Pezizomycetes genomes reveal the molecular basis of ectomycorrhizal truffle lifestyle.</title>
        <authorList>
            <person name="Murat C."/>
            <person name="Payen T."/>
            <person name="Noel B."/>
            <person name="Kuo A."/>
            <person name="Morin E."/>
            <person name="Chen J."/>
            <person name="Kohler A."/>
            <person name="Krizsan K."/>
            <person name="Balestrini R."/>
            <person name="Da Silva C."/>
            <person name="Montanini B."/>
            <person name="Hainaut M."/>
            <person name="Levati E."/>
            <person name="Barry K.W."/>
            <person name="Belfiori B."/>
            <person name="Cichocki N."/>
            <person name="Clum A."/>
            <person name="Dockter R.B."/>
            <person name="Fauchery L."/>
            <person name="Guy J."/>
            <person name="Iotti M."/>
            <person name="Le Tacon F."/>
            <person name="Lindquist E.A."/>
            <person name="Lipzen A."/>
            <person name="Malagnac F."/>
            <person name="Mello A."/>
            <person name="Molinier V."/>
            <person name="Miyauchi S."/>
            <person name="Poulain J."/>
            <person name="Riccioni C."/>
            <person name="Rubini A."/>
            <person name="Sitrit Y."/>
            <person name="Splivallo R."/>
            <person name="Traeger S."/>
            <person name="Wang M."/>
            <person name="Zifcakova L."/>
            <person name="Wipf D."/>
            <person name="Zambonelli A."/>
            <person name="Paolocci F."/>
            <person name="Nowrousian M."/>
            <person name="Ottonello S."/>
            <person name="Baldrian P."/>
            <person name="Spatafora J.W."/>
            <person name="Henrissat B."/>
            <person name="Nagy L.G."/>
            <person name="Aury J.M."/>
            <person name="Wincker P."/>
            <person name="Grigoriev I.V."/>
            <person name="Bonfante P."/>
            <person name="Martin F.M."/>
        </authorList>
    </citation>
    <scope>NUCLEOTIDE SEQUENCE [LARGE SCALE GENOMIC DNA]</scope>
    <source>
        <strain evidence="2 3">120613-1</strain>
    </source>
</reference>
<name>A0A3N4JQ03_9PEZI</name>
<evidence type="ECO:0000313" key="3">
    <source>
        <dbReference type="Proteomes" id="UP000276215"/>
    </source>
</evidence>
<evidence type="ECO:0000313" key="2">
    <source>
        <dbReference type="EMBL" id="RPA98190.1"/>
    </source>
</evidence>
<gene>
    <name evidence="2" type="ORF">L873DRAFT_1844405</name>
</gene>